<proteinExistence type="predicted"/>
<dbReference type="AlphaFoldDB" id="W2TU24"/>
<reference evidence="2" key="1">
    <citation type="journal article" date="2014" name="Nat. Genet.">
        <title>Genome of the human hookworm Necator americanus.</title>
        <authorList>
            <person name="Tang Y.T."/>
            <person name="Gao X."/>
            <person name="Rosa B.A."/>
            <person name="Abubucker S."/>
            <person name="Hallsworth-Pepin K."/>
            <person name="Martin J."/>
            <person name="Tyagi R."/>
            <person name="Heizer E."/>
            <person name="Zhang X."/>
            <person name="Bhonagiri-Palsikar V."/>
            <person name="Minx P."/>
            <person name="Warren W.C."/>
            <person name="Wang Q."/>
            <person name="Zhan B."/>
            <person name="Hotez P.J."/>
            <person name="Sternberg P.W."/>
            <person name="Dougall A."/>
            <person name="Gaze S.T."/>
            <person name="Mulvenna J."/>
            <person name="Sotillo J."/>
            <person name="Ranganathan S."/>
            <person name="Rabelo E.M."/>
            <person name="Wilson R.K."/>
            <person name="Felgner P.L."/>
            <person name="Bethony J."/>
            <person name="Hawdon J.M."/>
            <person name="Gasser R.B."/>
            <person name="Loukas A."/>
            <person name="Mitreva M."/>
        </authorList>
    </citation>
    <scope>NUCLEOTIDE SEQUENCE [LARGE SCALE GENOMIC DNA]</scope>
</reference>
<accession>W2TU24</accession>
<dbReference type="EMBL" id="KI657794">
    <property type="protein sequence ID" value="ETN85149.1"/>
    <property type="molecule type" value="Genomic_DNA"/>
</dbReference>
<name>W2TU24_NECAM</name>
<protein>
    <submittedName>
        <fullName evidence="1">Uncharacterized protein</fullName>
    </submittedName>
</protein>
<gene>
    <name evidence="1" type="ORF">NECAME_06538</name>
</gene>
<organism evidence="1 2">
    <name type="scientific">Necator americanus</name>
    <name type="common">Human hookworm</name>
    <dbReference type="NCBI Taxonomy" id="51031"/>
    <lineage>
        <taxon>Eukaryota</taxon>
        <taxon>Metazoa</taxon>
        <taxon>Ecdysozoa</taxon>
        <taxon>Nematoda</taxon>
        <taxon>Chromadorea</taxon>
        <taxon>Rhabditida</taxon>
        <taxon>Rhabditina</taxon>
        <taxon>Rhabditomorpha</taxon>
        <taxon>Strongyloidea</taxon>
        <taxon>Ancylostomatidae</taxon>
        <taxon>Bunostominae</taxon>
        <taxon>Necator</taxon>
    </lineage>
</organism>
<evidence type="ECO:0000313" key="1">
    <source>
        <dbReference type="EMBL" id="ETN85149.1"/>
    </source>
</evidence>
<sequence>MKNERSRNTVIVLSSLLALEGRENEVPNCRHGLLQEERESIFRAVRGKYAYLKYSCLLELSARIYWRDGFEGTPLGCVSPFGLCTFSYRLNNTNKSRDEFFADAARKWRNDTLKHLYGKLEIGCGYSSDIKWNDTKKEVSRALFCLAQRSVNME</sequence>
<keyword evidence="2" id="KW-1185">Reference proteome</keyword>
<dbReference type="Proteomes" id="UP000053676">
    <property type="component" value="Unassembled WGS sequence"/>
</dbReference>
<dbReference type="KEGG" id="nai:NECAME_06538"/>
<evidence type="ECO:0000313" key="2">
    <source>
        <dbReference type="Proteomes" id="UP000053676"/>
    </source>
</evidence>